<dbReference type="HAMAP" id="MF_00528">
    <property type="entry name" value="Maf"/>
    <property type="match status" value="1"/>
</dbReference>
<comment type="subcellular location">
    <subcellularLocation>
        <location evidence="1 5">Cytoplasm</location>
    </subcellularLocation>
</comment>
<dbReference type="CDD" id="cd00555">
    <property type="entry name" value="Maf"/>
    <property type="match status" value="1"/>
</dbReference>
<name>A0ABX7WWQ8_9GAMM</name>
<dbReference type="InterPro" id="IPR003697">
    <property type="entry name" value="Maf-like"/>
</dbReference>
<dbReference type="EC" id="3.6.1.-" evidence="5"/>
<evidence type="ECO:0000313" key="7">
    <source>
        <dbReference type="Proteomes" id="UP000672039"/>
    </source>
</evidence>
<dbReference type="PANTHER" id="PTHR43213:SF10">
    <property type="entry name" value="7-METHYL-GTP PYROPHOSPHATASE"/>
    <property type="match status" value="1"/>
</dbReference>
<comment type="function">
    <text evidence="5">Nucleoside triphosphate pyrophosphatase that hydrolyzes 7-methyl-GTP (m(7)GTP). May have a dual role in cell division arrest and in preventing the incorporation of modified nucleotides into cellular nucleic acids.</text>
</comment>
<gene>
    <name evidence="6" type="primary">maf</name>
    <name evidence="6" type="ORF">J9253_03030</name>
</gene>
<feature type="site" description="Important for substrate specificity" evidence="5">
    <location>
        <position position="73"/>
    </location>
</feature>
<evidence type="ECO:0000313" key="6">
    <source>
        <dbReference type="EMBL" id="QTR46933.1"/>
    </source>
</evidence>
<evidence type="ECO:0000256" key="1">
    <source>
        <dbReference type="ARBA" id="ARBA00004496"/>
    </source>
</evidence>
<keyword evidence="2 5" id="KW-0963">Cytoplasm</keyword>
<organism evidence="6 7">
    <name type="scientific">Thiothrix litoralis</name>
    <dbReference type="NCBI Taxonomy" id="2891210"/>
    <lineage>
        <taxon>Bacteria</taxon>
        <taxon>Pseudomonadati</taxon>
        <taxon>Pseudomonadota</taxon>
        <taxon>Gammaproteobacteria</taxon>
        <taxon>Thiotrichales</taxon>
        <taxon>Thiotrichaceae</taxon>
        <taxon>Thiothrix</taxon>
    </lineage>
</organism>
<dbReference type="Proteomes" id="UP000672039">
    <property type="component" value="Chromosome"/>
</dbReference>
<keyword evidence="7" id="KW-1185">Reference proteome</keyword>
<proteinExistence type="inferred from homology"/>
<dbReference type="Pfam" id="PF02545">
    <property type="entry name" value="Maf"/>
    <property type="match status" value="1"/>
</dbReference>
<dbReference type="Gene3D" id="3.90.950.10">
    <property type="match status" value="1"/>
</dbReference>
<feature type="active site" description="Proton acceptor" evidence="5">
    <location>
        <position position="72"/>
    </location>
</feature>
<dbReference type="SUPFAM" id="SSF52972">
    <property type="entry name" value="ITPase-like"/>
    <property type="match status" value="1"/>
</dbReference>
<evidence type="ECO:0000256" key="3">
    <source>
        <dbReference type="ARBA" id="ARBA00022801"/>
    </source>
</evidence>
<feature type="site" description="Important for substrate specificity" evidence="5">
    <location>
        <position position="157"/>
    </location>
</feature>
<dbReference type="EMBL" id="CP072801">
    <property type="protein sequence ID" value="QTR46933.1"/>
    <property type="molecule type" value="Genomic_DNA"/>
</dbReference>
<keyword evidence="4 5" id="KW-0546">Nucleotide metabolism</keyword>
<comment type="catalytic activity">
    <reaction evidence="5">
        <text>N(7)-methyl-GTP + H2O = N(7)-methyl-GMP + diphosphate + H(+)</text>
        <dbReference type="Rhea" id="RHEA:58744"/>
        <dbReference type="ChEBI" id="CHEBI:15377"/>
        <dbReference type="ChEBI" id="CHEBI:15378"/>
        <dbReference type="ChEBI" id="CHEBI:33019"/>
        <dbReference type="ChEBI" id="CHEBI:58285"/>
        <dbReference type="ChEBI" id="CHEBI:87133"/>
    </reaction>
</comment>
<reference evidence="6 7" key="1">
    <citation type="submission" date="2021-04" db="EMBL/GenBank/DDBJ databases">
        <title>Genomics, taxonomy and metabolism of representatives of sulfur bacteria of the genus Thiothrix: Thiothrix fructosivorans QT, Thiothrix unzii A1T and three new species, Thiothrix subterranea sp. nov., Thiothrix litoralis sp. nov. and 'Candidatus Thiothrix anitrata' sp. nov.</title>
        <authorList>
            <person name="Ravin N.V."/>
            <person name="Smolyakov D."/>
            <person name="Rudenko T.S."/>
            <person name="Mardanov A.V."/>
            <person name="Beletsky A.V."/>
            <person name="Markov N.D."/>
            <person name="Fomenkov A.I."/>
            <person name="Roberts R.J."/>
            <person name="Karnachuk O.V."/>
            <person name="Novikov A."/>
            <person name="Grabovich M.Y."/>
        </authorList>
    </citation>
    <scope>NUCLEOTIDE SEQUENCE [LARGE SCALE GENOMIC DNA]</scope>
    <source>
        <strain evidence="6 7">AS</strain>
    </source>
</reference>
<comment type="caution">
    <text evidence="5">Lacks conserved residue(s) required for the propagation of feature annotation.</text>
</comment>
<protein>
    <recommendedName>
        <fullName evidence="5">7-methyl-GTP pyrophosphatase</fullName>
        <shortName evidence="5">m(7)GTP pyrophosphatase</shortName>
        <ecNumber evidence="5">3.6.1.-</ecNumber>
    </recommendedName>
</protein>
<comment type="similarity">
    <text evidence="5">Belongs to the Maf family. YceF subfamily.</text>
</comment>
<comment type="cofactor">
    <cofactor evidence="5">
        <name>a divalent metal cation</name>
        <dbReference type="ChEBI" id="CHEBI:60240"/>
    </cofactor>
</comment>
<evidence type="ECO:0000256" key="4">
    <source>
        <dbReference type="ARBA" id="ARBA00023080"/>
    </source>
</evidence>
<dbReference type="NCBIfam" id="TIGR00172">
    <property type="entry name" value="maf"/>
    <property type="match status" value="1"/>
</dbReference>
<accession>A0ABX7WWQ8</accession>
<keyword evidence="3 5" id="KW-0378">Hydrolase</keyword>
<dbReference type="RefSeq" id="WP_210223248.1">
    <property type="nucleotide sequence ID" value="NZ_CP072801.1"/>
</dbReference>
<feature type="site" description="Important for substrate specificity" evidence="5">
    <location>
        <position position="15"/>
    </location>
</feature>
<evidence type="ECO:0000256" key="2">
    <source>
        <dbReference type="ARBA" id="ARBA00022490"/>
    </source>
</evidence>
<evidence type="ECO:0000256" key="5">
    <source>
        <dbReference type="HAMAP-Rule" id="MF_00528"/>
    </source>
</evidence>
<dbReference type="InterPro" id="IPR029001">
    <property type="entry name" value="ITPase-like_fam"/>
</dbReference>
<dbReference type="PIRSF" id="PIRSF006305">
    <property type="entry name" value="Maf"/>
    <property type="match status" value="1"/>
</dbReference>
<sequence>MTITRTLVLGSTSPYRRELMQRLHTPFETAAPDIDETRLPGESARDMVLRLSLQKAQAVAAQHPDALIIGSDQCAVLHEQIIGKPGSHENAVKQLQNSSGETVAFLTGLCLYDSRDGSYQLDVVPFSVDFRELTGAEIDAYLRKDQPYNCAGSFRSESLGITLFKRMHGDDPSALMGLPLIRLSEMLKQAGINLLEETPPQPSPYQGRE</sequence>
<dbReference type="PANTHER" id="PTHR43213">
    <property type="entry name" value="BIFUNCTIONAL DTTP/UTP PYROPHOSPHATASE/METHYLTRANSFERASE PROTEIN-RELATED"/>
    <property type="match status" value="1"/>
</dbReference>